<protein>
    <submittedName>
        <fullName evidence="2">F-box/WD repeat-containing protein 4</fullName>
    </submittedName>
</protein>
<dbReference type="InterPro" id="IPR036322">
    <property type="entry name" value="WD40_repeat_dom_sf"/>
</dbReference>
<evidence type="ECO:0000313" key="2">
    <source>
        <dbReference type="RefSeq" id="XP_017022759.1"/>
    </source>
</evidence>
<dbReference type="AlphaFoldDB" id="A0A6P4I3M7"/>
<dbReference type="PANTHER" id="PTHR14381:SF1">
    <property type="entry name" value="F-BOX_WD REPEAT-CONTAINING PROTEIN 4"/>
    <property type="match status" value="1"/>
</dbReference>
<dbReference type="GO" id="GO:0019005">
    <property type="term" value="C:SCF ubiquitin ligase complex"/>
    <property type="evidence" value="ECO:0007669"/>
    <property type="project" value="TreeGrafter"/>
</dbReference>
<dbReference type="PANTHER" id="PTHR14381">
    <property type="entry name" value="DACTYLIN"/>
    <property type="match status" value="1"/>
</dbReference>
<reference evidence="2" key="1">
    <citation type="submission" date="2025-08" db="UniProtKB">
        <authorList>
            <consortium name="RefSeq"/>
        </authorList>
    </citation>
    <scope>IDENTIFICATION</scope>
    <source>
        <strain evidence="2">14028-0561.14</strain>
        <tissue evidence="2">Whole fly</tissue>
    </source>
</reference>
<proteinExistence type="predicted"/>
<sequence length="416" mass="48768">MHETRLRLTDLNVDCLLLVFRYCSEGDLLCLCLASRYLEDIIDKYIFYPLTLDLLLCGNRDRPSIEKRNRKRLTNYERIQVSKNWVSGTYLERPYFHHAQMFPTKLCLEHDALYITHAAYLRKYRRSSCDILQRRFEEEISTSTNSDISHFVKKKNTIFAGRVCGSCFHYDPEGITEQRMHPANEYLFCVDFVQDLYATSTDHCSKLWQRSQEFGLTHFDMVTKLPHAFKSLQLSPDGQWLYGGLYTDNDGQALRAIHVESGEELILNSASKSIYDLKMKDDQVLFTANFDTSFRMFDRRIDRDVAIWEDPFDSSFYCLEYDGLYAVLVGSCRHARVNLYDIRMPKYVQLYFPGRTRQHNGFSPVYSLSCDSQYMFVATDHNLRVFDFKASCGIRRDYSHIGSSMPQASEGMRRRC</sequence>
<evidence type="ECO:0000313" key="1">
    <source>
        <dbReference type="Proteomes" id="UP001652661"/>
    </source>
</evidence>
<name>A0A6P4I3M7_DROKI</name>
<dbReference type="InterPro" id="IPR015943">
    <property type="entry name" value="WD40/YVTN_repeat-like_dom_sf"/>
</dbReference>
<dbReference type="InterPro" id="IPR052301">
    <property type="entry name" value="SCF_F-box/WD-repeat"/>
</dbReference>
<organism evidence="1 2">
    <name type="scientific">Drosophila kikkawai</name>
    <name type="common">Fruit fly</name>
    <dbReference type="NCBI Taxonomy" id="30033"/>
    <lineage>
        <taxon>Eukaryota</taxon>
        <taxon>Metazoa</taxon>
        <taxon>Ecdysozoa</taxon>
        <taxon>Arthropoda</taxon>
        <taxon>Hexapoda</taxon>
        <taxon>Insecta</taxon>
        <taxon>Pterygota</taxon>
        <taxon>Neoptera</taxon>
        <taxon>Endopterygota</taxon>
        <taxon>Diptera</taxon>
        <taxon>Brachycera</taxon>
        <taxon>Muscomorpha</taxon>
        <taxon>Ephydroidea</taxon>
        <taxon>Drosophilidae</taxon>
        <taxon>Drosophila</taxon>
        <taxon>Sophophora</taxon>
    </lineage>
</organism>
<dbReference type="GO" id="GO:0031146">
    <property type="term" value="P:SCF-dependent proteasomal ubiquitin-dependent protein catabolic process"/>
    <property type="evidence" value="ECO:0007669"/>
    <property type="project" value="TreeGrafter"/>
</dbReference>
<dbReference type="GeneID" id="108075018"/>
<dbReference type="OrthoDB" id="435188at2759"/>
<accession>A0A6P4I3M7</accession>
<dbReference type="Proteomes" id="UP001652661">
    <property type="component" value="Chromosome 3L"/>
</dbReference>
<dbReference type="Gene3D" id="2.130.10.10">
    <property type="entry name" value="YVTN repeat-like/Quinoprotein amine dehydrogenase"/>
    <property type="match status" value="1"/>
</dbReference>
<keyword evidence="1" id="KW-1185">Reference proteome</keyword>
<gene>
    <name evidence="2" type="primary">LOC108075018</name>
</gene>
<dbReference type="RefSeq" id="XP_017022759.1">
    <property type="nucleotide sequence ID" value="XM_017167270.3"/>
</dbReference>
<dbReference type="SUPFAM" id="SSF50978">
    <property type="entry name" value="WD40 repeat-like"/>
    <property type="match status" value="1"/>
</dbReference>